<organism evidence="2 3">
    <name type="scientific">Stakelama tenebrarum</name>
    <dbReference type="NCBI Taxonomy" id="2711215"/>
    <lineage>
        <taxon>Bacteria</taxon>
        <taxon>Pseudomonadati</taxon>
        <taxon>Pseudomonadota</taxon>
        <taxon>Alphaproteobacteria</taxon>
        <taxon>Sphingomonadales</taxon>
        <taxon>Sphingomonadaceae</taxon>
        <taxon>Stakelama</taxon>
    </lineage>
</organism>
<dbReference type="AlphaFoldDB" id="A0A6G6Y9S4"/>
<feature type="compositionally biased region" description="Acidic residues" evidence="1">
    <location>
        <begin position="82"/>
        <end position="91"/>
    </location>
</feature>
<evidence type="ECO:0000313" key="3">
    <source>
        <dbReference type="Proteomes" id="UP000501568"/>
    </source>
</evidence>
<keyword evidence="3" id="KW-1185">Reference proteome</keyword>
<dbReference type="KEGG" id="spzr:G5C33_00365"/>
<name>A0A6G6Y9S4_9SPHN</name>
<reference evidence="2 3" key="1">
    <citation type="submission" date="2020-02" db="EMBL/GenBank/DDBJ databases">
        <authorList>
            <person name="Zheng R.K."/>
            <person name="Sun C.M."/>
        </authorList>
    </citation>
    <scope>NUCLEOTIDE SEQUENCE [LARGE SCALE GENOMIC DNA]</scope>
    <source>
        <strain evidence="3">zrk23</strain>
    </source>
</reference>
<accession>A0A6G6Y9S4</accession>
<dbReference type="Proteomes" id="UP000501568">
    <property type="component" value="Chromosome"/>
</dbReference>
<feature type="region of interest" description="Disordered" evidence="1">
    <location>
        <begin position="1"/>
        <end position="117"/>
    </location>
</feature>
<feature type="compositionally biased region" description="Acidic residues" evidence="1">
    <location>
        <begin position="46"/>
        <end position="62"/>
    </location>
</feature>
<sequence>MGGHQVSGRGPGDDGYDEDGYDESQRAEYLETTRGGPNDGATQTDLDPDYGEEIDNEEEDASGEMFDAELAQENPASRLDVEDREEDEIQADYDNKDVSGSELRAALDPSDESALEP</sequence>
<protein>
    <submittedName>
        <fullName evidence="2">DNA primase</fullName>
    </submittedName>
</protein>
<gene>
    <name evidence="2" type="ORF">G5C33_00365</name>
</gene>
<dbReference type="EMBL" id="CP049109">
    <property type="protein sequence ID" value="QIG81692.1"/>
    <property type="molecule type" value="Genomic_DNA"/>
</dbReference>
<evidence type="ECO:0000313" key="2">
    <source>
        <dbReference type="EMBL" id="QIG81692.1"/>
    </source>
</evidence>
<evidence type="ECO:0000256" key="1">
    <source>
        <dbReference type="SAM" id="MobiDB-lite"/>
    </source>
</evidence>
<proteinExistence type="predicted"/>